<keyword evidence="7" id="KW-0239">DNA-directed DNA polymerase</keyword>
<comment type="subcellular location">
    <subcellularLocation>
        <location evidence="1">Cytoplasm</location>
    </subcellularLocation>
</comment>
<evidence type="ECO:0000256" key="2">
    <source>
        <dbReference type="ARBA" id="ARBA00012417"/>
    </source>
</evidence>
<accession>A0A5J4RU33</accession>
<protein>
    <recommendedName>
        <fullName evidence="3">DNA polymerase III subunit alpha</fullName>
        <ecNumber evidence="2">2.7.7.7</ecNumber>
    </recommendedName>
</protein>
<name>A0A5J4RU33_9ZZZZ</name>
<evidence type="ECO:0000256" key="1">
    <source>
        <dbReference type="ARBA" id="ARBA00004496"/>
    </source>
</evidence>
<dbReference type="GO" id="GO:0003676">
    <property type="term" value="F:nucleic acid binding"/>
    <property type="evidence" value="ECO:0007669"/>
    <property type="project" value="InterPro"/>
</dbReference>
<comment type="catalytic activity">
    <reaction evidence="8">
        <text>DNA(n) + a 2'-deoxyribonucleoside 5'-triphosphate = DNA(n+1) + diphosphate</text>
        <dbReference type="Rhea" id="RHEA:22508"/>
        <dbReference type="Rhea" id="RHEA-COMP:17339"/>
        <dbReference type="Rhea" id="RHEA-COMP:17340"/>
        <dbReference type="ChEBI" id="CHEBI:33019"/>
        <dbReference type="ChEBI" id="CHEBI:61560"/>
        <dbReference type="ChEBI" id="CHEBI:173112"/>
        <dbReference type="EC" id="2.7.7.7"/>
    </reaction>
</comment>
<feature type="domain" description="Polymerase/histidinol phosphatase N-terminal" evidence="9">
    <location>
        <begin position="5"/>
        <end position="82"/>
    </location>
</feature>
<organism evidence="10">
    <name type="scientific">termite gut metagenome</name>
    <dbReference type="NCBI Taxonomy" id="433724"/>
    <lineage>
        <taxon>unclassified sequences</taxon>
        <taxon>metagenomes</taxon>
        <taxon>organismal metagenomes</taxon>
    </lineage>
</organism>
<dbReference type="PANTHER" id="PTHR32294:SF0">
    <property type="entry name" value="DNA POLYMERASE III SUBUNIT ALPHA"/>
    <property type="match status" value="1"/>
</dbReference>
<evidence type="ECO:0000259" key="9">
    <source>
        <dbReference type="SMART" id="SM00481"/>
    </source>
</evidence>
<comment type="caution">
    <text evidence="10">The sequence shown here is derived from an EMBL/GenBank/DDBJ whole genome shotgun (WGS) entry which is preliminary data.</text>
</comment>
<dbReference type="InterPro" id="IPR040982">
    <property type="entry name" value="DNA_pol3_finger"/>
</dbReference>
<dbReference type="GO" id="GO:0006260">
    <property type="term" value="P:DNA replication"/>
    <property type="evidence" value="ECO:0007669"/>
    <property type="project" value="UniProtKB-KW"/>
</dbReference>
<dbReference type="InterPro" id="IPR029460">
    <property type="entry name" value="DNAPol_HHH"/>
</dbReference>
<dbReference type="EMBL" id="SNRY01000726">
    <property type="protein sequence ID" value="KAA6337148.1"/>
    <property type="molecule type" value="Genomic_DNA"/>
</dbReference>
<dbReference type="Gene3D" id="1.10.10.1600">
    <property type="entry name" value="Bacterial DNA polymerase III alpha subunit, thumb domain"/>
    <property type="match status" value="1"/>
</dbReference>
<dbReference type="InterPro" id="IPR004365">
    <property type="entry name" value="NA-bd_OB_tRNA"/>
</dbReference>
<dbReference type="Pfam" id="PF17657">
    <property type="entry name" value="DNA_pol3_finger"/>
    <property type="match status" value="1"/>
</dbReference>
<evidence type="ECO:0000256" key="8">
    <source>
        <dbReference type="ARBA" id="ARBA00049244"/>
    </source>
</evidence>
<evidence type="ECO:0000256" key="3">
    <source>
        <dbReference type="ARBA" id="ARBA00019114"/>
    </source>
</evidence>
<dbReference type="InterPro" id="IPR016195">
    <property type="entry name" value="Pol/histidinol_Pase-like"/>
</dbReference>
<dbReference type="SUPFAM" id="SSF89550">
    <property type="entry name" value="PHP domain-like"/>
    <property type="match status" value="1"/>
</dbReference>
<dbReference type="Gene3D" id="1.10.150.870">
    <property type="match status" value="1"/>
</dbReference>
<reference evidence="10" key="1">
    <citation type="submission" date="2019-03" db="EMBL/GenBank/DDBJ databases">
        <title>Single cell metagenomics reveals metabolic interactions within the superorganism composed of flagellate Streblomastix strix and complex community of Bacteroidetes bacteria on its surface.</title>
        <authorList>
            <person name="Treitli S.C."/>
            <person name="Kolisko M."/>
            <person name="Husnik F."/>
            <person name="Keeling P."/>
            <person name="Hampl V."/>
        </authorList>
    </citation>
    <scope>NUCLEOTIDE SEQUENCE</scope>
    <source>
        <strain evidence="10">STM</strain>
    </source>
</reference>
<dbReference type="AlphaFoldDB" id="A0A5J4RU33"/>
<dbReference type="GO" id="GO:0008408">
    <property type="term" value="F:3'-5' exonuclease activity"/>
    <property type="evidence" value="ECO:0007669"/>
    <property type="project" value="InterPro"/>
</dbReference>
<dbReference type="NCBIfam" id="TIGR00594">
    <property type="entry name" value="polc"/>
    <property type="match status" value="1"/>
</dbReference>
<dbReference type="CDD" id="cd04485">
    <property type="entry name" value="DnaE_OBF"/>
    <property type="match status" value="1"/>
</dbReference>
<evidence type="ECO:0000256" key="5">
    <source>
        <dbReference type="ARBA" id="ARBA00022695"/>
    </source>
</evidence>
<dbReference type="Pfam" id="PF02811">
    <property type="entry name" value="PHP"/>
    <property type="match status" value="1"/>
</dbReference>
<gene>
    <name evidence="10" type="ORF">EZS27_014749</name>
</gene>
<dbReference type="Pfam" id="PF14579">
    <property type="entry name" value="HHH_6"/>
    <property type="match status" value="1"/>
</dbReference>
<dbReference type="InterPro" id="IPR011708">
    <property type="entry name" value="DNA_pol3_alpha_NTPase_dom"/>
</dbReference>
<dbReference type="GO" id="GO:0005737">
    <property type="term" value="C:cytoplasm"/>
    <property type="evidence" value="ECO:0007669"/>
    <property type="project" value="UniProtKB-SubCell"/>
</dbReference>
<dbReference type="Gene3D" id="3.20.20.140">
    <property type="entry name" value="Metal-dependent hydrolases"/>
    <property type="match status" value="1"/>
</dbReference>
<dbReference type="Pfam" id="PF01336">
    <property type="entry name" value="tRNA_anti-codon"/>
    <property type="match status" value="1"/>
</dbReference>
<evidence type="ECO:0000256" key="4">
    <source>
        <dbReference type="ARBA" id="ARBA00022679"/>
    </source>
</evidence>
<evidence type="ECO:0000256" key="6">
    <source>
        <dbReference type="ARBA" id="ARBA00022705"/>
    </source>
</evidence>
<dbReference type="SMART" id="SM00481">
    <property type="entry name" value="POLIIIAc"/>
    <property type="match status" value="1"/>
</dbReference>
<dbReference type="PANTHER" id="PTHR32294">
    <property type="entry name" value="DNA POLYMERASE III SUBUNIT ALPHA"/>
    <property type="match status" value="1"/>
</dbReference>
<dbReference type="NCBIfam" id="NF004226">
    <property type="entry name" value="PRK05673.1"/>
    <property type="match status" value="1"/>
</dbReference>
<evidence type="ECO:0000313" key="10">
    <source>
        <dbReference type="EMBL" id="KAA6337148.1"/>
    </source>
</evidence>
<keyword evidence="6" id="KW-0235">DNA replication</keyword>
<sequence length="1229" mass="139384">MQDFVHLHVHTQYSLLDGQAGVAALVDKALKDGMRGIAITDHGNMFGVKEFYNYIAKKNKELAQNGSALFKPIIGCEMYVARRTMDKKEGKPDQSGYHLVVLAKNKTGYHNLIKLVSRAWTEGYYSRPRTDRNELEKYHEGLIVCSACLGGEVPRRINQGQLAEAEEAVQWYKNLFGEDYYLELQRHKATVNNANHEAYPIQVNVNKQLVEYARKYNIKLIGTNDVHFINEEHAEAHDRLICLSTGKDLDDPTRMIYTKQEWMKTREEMNALFADIPEALGNTLEVCDKVELYSIDHAPVMPAFMIPAAFGTEEDYRQKYSEQDLFDEFTCDENRNVVLEEAEAKDKINQLGGYDKLYRMKLEADYLQKLAYEGSEKRYGNPLSREIKERIDFELHVMKTMGFPGYFLIVQDLIAAARRMGVSVGPGRGSVAGSAVAYCLGITQIDPVRFDLLFERFLNPDRISLPDIDIDFDDDGRGEVLCWVTEKYGREKVAHIVTYGTMAAKMSIKDVARVQKLPLSESDRLTKLVPDRIPDRKPTLDNAIEYVPELKAAEASPDPVIRDTIKYAKMLEGNVRNTGVHACGTIICKDDITDWVPVSTADDKESGEKILVTQYEGSVIEETGLIKMDFLGLRTLSIIKEALENIRLYRNKEIDIDTIPMDDPATYRLYSEGRTIGTFQFESAGMQKYLCDLQPSTFEDLIAMNALYRPGPMEYIPDFIDRKQGRKPIEYDIPIMEKYLKDTYGITVYQEQVMLLSRLLANFSRGESDALRKAMGKKLRDKLDQMKPKFIEGGNRNGYDPKVLEKIWTDWEKFASYAFNKSHATCYSLVAYQTAYLKANYPAEYMAAVMSRNISNITEITKLMDECKAMNIMVLGPDVNESNLKFTVNAAGNIRFGLGAIKGVGENAVQSIIEERTANGLFKGIFDFVQRVNLNACNKKNMECLALAGGFDEFPELKREQYFAVNTKNEVFLETLIRYGNRYQVDKAATINSLFGGDNIVDVATPDIPSAGRWNDLARLNKEKELIGIYLSAHPLDEYTVILNHVCNTRMTELSDISALAGREITMGGIVVGVRKGTTKNGSPFSVARIEDYSGSAELAFFGNDYVTFQGYLEEGLFLYINARCQPKQWRPNELEIKVTSIDLLSNVKETLIEKITILIPLMALNAQLVTELSTLARKSQGKTELYFRVTDTDEKMQVEFVSRPVKVTVGKELIEYMESYEGVEFRIN</sequence>
<dbReference type="CDD" id="cd12113">
    <property type="entry name" value="PHP_PolIIIA_DnaE3"/>
    <property type="match status" value="1"/>
</dbReference>
<keyword evidence="4 10" id="KW-0808">Transferase</keyword>
<dbReference type="Pfam" id="PF07733">
    <property type="entry name" value="DNA_pol3_alpha"/>
    <property type="match status" value="1"/>
</dbReference>
<dbReference type="InterPro" id="IPR003141">
    <property type="entry name" value="Pol/His_phosphatase_N"/>
</dbReference>
<keyword evidence="5 10" id="KW-0548">Nucleotidyltransferase</keyword>
<dbReference type="InterPro" id="IPR004805">
    <property type="entry name" value="DnaE2/DnaE/PolC"/>
</dbReference>
<proteinExistence type="predicted"/>
<dbReference type="InterPro" id="IPR041931">
    <property type="entry name" value="DNA_pol3_alpha_thumb_dom"/>
</dbReference>
<dbReference type="EC" id="2.7.7.7" evidence="2"/>
<dbReference type="InterPro" id="IPR004013">
    <property type="entry name" value="PHP_dom"/>
</dbReference>
<dbReference type="GO" id="GO:0003887">
    <property type="term" value="F:DNA-directed DNA polymerase activity"/>
    <property type="evidence" value="ECO:0007669"/>
    <property type="project" value="UniProtKB-KW"/>
</dbReference>
<evidence type="ECO:0000256" key="7">
    <source>
        <dbReference type="ARBA" id="ARBA00022932"/>
    </source>
</evidence>